<evidence type="ECO:0000259" key="1">
    <source>
        <dbReference type="Pfam" id="PF16116"/>
    </source>
</evidence>
<reference evidence="2 3" key="1">
    <citation type="submission" date="2017-07" db="EMBL/GenBank/DDBJ databases">
        <title>Paenibacillus herberti R33 genome sequencing and assembly.</title>
        <authorList>
            <person name="Su W."/>
        </authorList>
    </citation>
    <scope>NUCLEOTIDE SEQUENCE [LARGE SCALE GENOMIC DNA]</scope>
    <source>
        <strain evidence="2 3">R33</strain>
    </source>
</reference>
<name>A0A229NUN2_9BACL</name>
<feature type="domain" description="DUF4832" evidence="1">
    <location>
        <begin position="299"/>
        <end position="452"/>
    </location>
</feature>
<accession>A0A229NUN2</accession>
<dbReference type="EMBL" id="NMUQ01000003">
    <property type="protein sequence ID" value="OXM13601.1"/>
    <property type="molecule type" value="Genomic_DNA"/>
</dbReference>
<proteinExistence type="predicted"/>
<dbReference type="InterPro" id="IPR032267">
    <property type="entry name" value="DUF4832"/>
</dbReference>
<dbReference type="Proteomes" id="UP000215145">
    <property type="component" value="Unassembled WGS sequence"/>
</dbReference>
<sequence length="508" mass="57104">MYLLKIMVSKIAITAASAVLLTSVVSGKNVLIAPISAQSQTINVKPAETEEAFKNPFIGFRPSRYVDDPSFVDHEYGTVYKQYIKYSDLETNAADSVEKIKLWSNKTWAGIEKKNIKVIPRVFIVYPDVGEYWPNDIPHDKSTPEAEAARWLTPQIKQRLTDFIAKLGQAWDYDSRVAYIELGLWGNWGEHHIYPVEMPGGGDRIPAEFQKALGDAVVKAFKNKKVQVRYPETFKEYNFGYLWDSFGLPEDHESGDGIIANNNWKTAVNGGEVAYNWGDLSNIGNSPDESLQSPSNTAYLNDWIRKTHTSSLGWISEYDQNDPKTAVGATEMQKTLGYRFVINQANFTAQTKPGGKLYAGFDVTNVGSAPLYYKWKVEAALLNPDRSVAWRSGFNNVDVRNWLPGDKWNSATKSYEIQPKKISIYNTFTLPAGLKKGTYTLALSINDPAGDMPSVRFAVKNYYKGGRMPLGKVGIGQAPENQDLGKFDLLKTDQSLHYKMEAHRMRIK</sequence>
<organism evidence="2 3">
    <name type="scientific">Paenibacillus herberti</name>
    <dbReference type="NCBI Taxonomy" id="1619309"/>
    <lineage>
        <taxon>Bacteria</taxon>
        <taxon>Bacillati</taxon>
        <taxon>Bacillota</taxon>
        <taxon>Bacilli</taxon>
        <taxon>Bacillales</taxon>
        <taxon>Paenibacillaceae</taxon>
        <taxon>Paenibacillus</taxon>
    </lineage>
</organism>
<dbReference type="Pfam" id="PF16116">
    <property type="entry name" value="DUF4832"/>
    <property type="match status" value="1"/>
</dbReference>
<keyword evidence="3" id="KW-1185">Reference proteome</keyword>
<protein>
    <recommendedName>
        <fullName evidence="1">DUF4832 domain-containing protein</fullName>
    </recommendedName>
</protein>
<comment type="caution">
    <text evidence="2">The sequence shown here is derived from an EMBL/GenBank/DDBJ whole genome shotgun (WGS) entry which is preliminary data.</text>
</comment>
<gene>
    <name evidence="2" type="ORF">CGZ75_21485</name>
</gene>
<dbReference type="OrthoDB" id="9761426at2"/>
<evidence type="ECO:0000313" key="2">
    <source>
        <dbReference type="EMBL" id="OXM13601.1"/>
    </source>
</evidence>
<evidence type="ECO:0000313" key="3">
    <source>
        <dbReference type="Proteomes" id="UP000215145"/>
    </source>
</evidence>
<dbReference type="AlphaFoldDB" id="A0A229NUN2"/>